<dbReference type="KEGG" id="nnu:104607398"/>
<feature type="compositionally biased region" description="Polar residues" evidence="1">
    <location>
        <begin position="174"/>
        <end position="188"/>
    </location>
</feature>
<evidence type="ECO:0000256" key="1">
    <source>
        <dbReference type="SAM" id="MobiDB-lite"/>
    </source>
</evidence>
<dbReference type="RefSeq" id="XP_010271344.1">
    <property type="nucleotide sequence ID" value="XM_010273042.2"/>
</dbReference>
<dbReference type="eggNOG" id="ENOG502S9Q3">
    <property type="taxonomic scope" value="Eukaryota"/>
</dbReference>
<dbReference type="GeneID" id="104607398"/>
<feature type="region of interest" description="Disordered" evidence="1">
    <location>
        <begin position="137"/>
        <end position="188"/>
    </location>
</feature>
<proteinExistence type="predicted"/>
<dbReference type="PANTHER" id="PTHR34686:SF1">
    <property type="entry name" value="MATERNAL EFFECT EMBRYO ARREST 59"/>
    <property type="match status" value="1"/>
</dbReference>
<reference evidence="3" key="1">
    <citation type="submission" date="2025-08" db="UniProtKB">
        <authorList>
            <consortium name="RefSeq"/>
        </authorList>
    </citation>
    <scope>IDENTIFICATION</scope>
</reference>
<organism evidence="2 3">
    <name type="scientific">Nelumbo nucifera</name>
    <name type="common">Sacred lotus</name>
    <dbReference type="NCBI Taxonomy" id="4432"/>
    <lineage>
        <taxon>Eukaryota</taxon>
        <taxon>Viridiplantae</taxon>
        <taxon>Streptophyta</taxon>
        <taxon>Embryophyta</taxon>
        <taxon>Tracheophyta</taxon>
        <taxon>Spermatophyta</taxon>
        <taxon>Magnoliopsida</taxon>
        <taxon>Proteales</taxon>
        <taxon>Nelumbonaceae</taxon>
        <taxon>Nelumbo</taxon>
    </lineage>
</organism>
<keyword evidence="2" id="KW-1185">Reference proteome</keyword>
<feature type="compositionally biased region" description="Basic and acidic residues" evidence="1">
    <location>
        <begin position="137"/>
        <end position="147"/>
    </location>
</feature>
<dbReference type="InParanoid" id="A0A1U8B644"/>
<dbReference type="Proteomes" id="UP000189703">
    <property type="component" value="Unplaced"/>
</dbReference>
<sequence length="188" mass="20885">MDGQWVVNKPSRSDEVLDADEQLRIADQIRAHFHFMAPKRPIKPNRSETADTSATAPFQDSDGGNIPELDKFLSLRSQSLPVSVEEGGASLVQEEFVETQYYKEFNSIDKQHHTTGNGFIRVVGGGGDGYGLQLQRGHEGISRRETTSMRFRSNPATNDWIPSAEGEEREEATFISSKPSRSESLVDG</sequence>
<protein>
    <submittedName>
        <fullName evidence="3">Uncharacterized protein LOC104607398</fullName>
    </submittedName>
</protein>
<dbReference type="FunCoup" id="A0A1U8B644">
    <property type="interactions" value="1702"/>
</dbReference>
<dbReference type="AlphaFoldDB" id="A0A1U8B644"/>
<dbReference type="PANTHER" id="PTHR34686">
    <property type="entry name" value="MATERNAL EFFECT EMBRYO ARREST PROTEIN"/>
    <property type="match status" value="1"/>
</dbReference>
<gene>
    <name evidence="3" type="primary">LOC104607398</name>
</gene>
<evidence type="ECO:0000313" key="2">
    <source>
        <dbReference type="Proteomes" id="UP000189703"/>
    </source>
</evidence>
<accession>A0A1U8B644</accession>
<dbReference type="OMA" id="MVGQWTV"/>
<name>A0A1U8B644_NELNU</name>
<dbReference type="OrthoDB" id="1615585at2759"/>
<feature type="compositionally biased region" description="Polar residues" evidence="1">
    <location>
        <begin position="148"/>
        <end position="157"/>
    </location>
</feature>
<feature type="region of interest" description="Disordered" evidence="1">
    <location>
        <begin position="36"/>
        <end position="65"/>
    </location>
</feature>
<evidence type="ECO:0000313" key="3">
    <source>
        <dbReference type="RefSeq" id="XP_010271344.1"/>
    </source>
</evidence>